<dbReference type="GO" id="GO:0006438">
    <property type="term" value="P:valyl-tRNA aminoacylation"/>
    <property type="evidence" value="ECO:0007669"/>
    <property type="project" value="UniProtKB-UniRule"/>
</dbReference>
<reference evidence="16" key="1">
    <citation type="submission" date="2022-08" db="EMBL/GenBank/DDBJ databases">
        <authorList>
            <person name="Vandamme P."/>
            <person name="Hettiarachchi A."/>
            <person name="Peeters C."/>
            <person name="Cnockaert M."/>
            <person name="Carlier A."/>
        </authorList>
    </citation>
    <scope>NUCLEOTIDE SEQUENCE</scope>
    <source>
        <strain evidence="16">LMG 31809</strain>
    </source>
</reference>
<proteinExistence type="inferred from homology"/>
<feature type="binding site" evidence="12">
    <location>
        <position position="534"/>
    </location>
    <ligand>
        <name>ATP</name>
        <dbReference type="ChEBI" id="CHEBI:30616"/>
    </ligand>
</feature>
<reference evidence="16" key="2">
    <citation type="journal article" date="2023" name="Syst. Appl. Microbiol.">
        <title>Govania unica gen. nov., sp. nov., a rare biosphere bacterium that represents a novel family in the class Alphaproteobacteria.</title>
        <authorList>
            <person name="Vandamme P."/>
            <person name="Peeters C."/>
            <person name="Hettiarachchi A."/>
            <person name="Cnockaert M."/>
            <person name="Carlier A."/>
        </authorList>
    </citation>
    <scope>NUCLEOTIDE SEQUENCE</scope>
    <source>
        <strain evidence="16">LMG 31809</strain>
    </source>
</reference>
<dbReference type="CDD" id="cd00817">
    <property type="entry name" value="ValRS_core"/>
    <property type="match status" value="1"/>
</dbReference>
<dbReference type="SUPFAM" id="SSF52374">
    <property type="entry name" value="Nucleotidylyl transferase"/>
    <property type="match status" value="1"/>
</dbReference>
<evidence type="ECO:0000256" key="3">
    <source>
        <dbReference type="ARBA" id="ARBA00022490"/>
    </source>
</evidence>
<keyword evidence="3 12" id="KW-0963">Cytoplasm</keyword>
<dbReference type="InterPro" id="IPR013155">
    <property type="entry name" value="M/V/L/I-tRNA-synth_anticd-bd"/>
</dbReference>
<dbReference type="InterPro" id="IPR033705">
    <property type="entry name" value="Anticodon_Ia_Val"/>
</dbReference>
<dbReference type="GO" id="GO:0005829">
    <property type="term" value="C:cytosol"/>
    <property type="evidence" value="ECO:0007669"/>
    <property type="project" value="TreeGrafter"/>
</dbReference>
<dbReference type="Gene3D" id="3.40.50.620">
    <property type="entry name" value="HUPs"/>
    <property type="match status" value="2"/>
</dbReference>
<evidence type="ECO:0000256" key="9">
    <source>
        <dbReference type="ARBA" id="ARBA00023146"/>
    </source>
</evidence>
<gene>
    <name evidence="12" type="primary">valS</name>
    <name evidence="16" type="ORF">NYP16_04865</name>
</gene>
<dbReference type="SUPFAM" id="SSF46589">
    <property type="entry name" value="tRNA-binding arm"/>
    <property type="match status" value="1"/>
</dbReference>
<feature type="coiled-coil region" evidence="12">
    <location>
        <begin position="819"/>
        <end position="846"/>
    </location>
</feature>
<dbReference type="Pfam" id="PF08264">
    <property type="entry name" value="Anticodon_1"/>
    <property type="match status" value="1"/>
</dbReference>
<evidence type="ECO:0000259" key="15">
    <source>
        <dbReference type="Pfam" id="PF10458"/>
    </source>
</evidence>
<evidence type="ECO:0000256" key="8">
    <source>
        <dbReference type="ARBA" id="ARBA00023054"/>
    </source>
</evidence>
<evidence type="ECO:0000256" key="10">
    <source>
        <dbReference type="ARBA" id="ARBA00047552"/>
    </source>
</evidence>
<dbReference type="InterPro" id="IPR002300">
    <property type="entry name" value="aa-tRNA-synth_Ia"/>
</dbReference>
<evidence type="ECO:0000256" key="12">
    <source>
        <dbReference type="HAMAP-Rule" id="MF_02004"/>
    </source>
</evidence>
<dbReference type="HAMAP" id="MF_02004">
    <property type="entry name" value="Val_tRNA_synth_type1"/>
    <property type="match status" value="1"/>
</dbReference>
<keyword evidence="17" id="KW-1185">Reference proteome</keyword>
<comment type="domain">
    <text evidence="12">The C-terminal coiled-coil domain is crucial for aminoacylation activity.</text>
</comment>
<dbReference type="RefSeq" id="WP_274942980.1">
    <property type="nucleotide sequence ID" value="NZ_JANWOI010000001.1"/>
</dbReference>
<dbReference type="CDD" id="cd07962">
    <property type="entry name" value="Anticodon_Ia_Val"/>
    <property type="match status" value="1"/>
</dbReference>
<evidence type="ECO:0000313" key="17">
    <source>
        <dbReference type="Proteomes" id="UP001141619"/>
    </source>
</evidence>
<comment type="caution">
    <text evidence="16">The sequence shown here is derived from an EMBL/GenBank/DDBJ whole genome shotgun (WGS) entry which is preliminary data.</text>
</comment>
<dbReference type="InterPro" id="IPR010978">
    <property type="entry name" value="tRNA-bd_arm"/>
</dbReference>
<protein>
    <recommendedName>
        <fullName evidence="12">Valine--tRNA ligase</fullName>
        <ecNumber evidence="12">6.1.1.9</ecNumber>
    </recommendedName>
    <alternativeName>
        <fullName evidence="12">Valyl-tRNA synthetase</fullName>
        <shortName evidence="12">ValRS</shortName>
    </alternativeName>
</protein>
<dbReference type="InterPro" id="IPR037118">
    <property type="entry name" value="Val-tRNA_synth_C_sf"/>
</dbReference>
<comment type="domain">
    <text evidence="12">ValRS has two distinct active sites: one for aminoacylation and one for editing. The misactivated threonine is translocated from the active site to the editing site.</text>
</comment>
<dbReference type="AlphaFoldDB" id="A0A9X3TX36"/>
<feature type="domain" description="Aminoacyl-tRNA synthetase class Ia" evidence="13">
    <location>
        <begin position="14"/>
        <end position="570"/>
    </location>
</feature>
<evidence type="ECO:0000256" key="1">
    <source>
        <dbReference type="ARBA" id="ARBA00004496"/>
    </source>
</evidence>
<accession>A0A9X3TX36</accession>
<name>A0A9X3TX36_9PROT</name>
<dbReference type="EC" id="6.1.1.9" evidence="12"/>
<evidence type="ECO:0000256" key="2">
    <source>
        <dbReference type="ARBA" id="ARBA00011245"/>
    </source>
</evidence>
<dbReference type="GO" id="GO:0004832">
    <property type="term" value="F:valine-tRNA ligase activity"/>
    <property type="evidence" value="ECO:0007669"/>
    <property type="project" value="UniProtKB-UniRule"/>
</dbReference>
<dbReference type="Gene3D" id="3.90.740.10">
    <property type="entry name" value="Valyl/Leucyl/Isoleucyl-tRNA synthetase, editing domain"/>
    <property type="match status" value="1"/>
</dbReference>
<dbReference type="SUPFAM" id="SSF50677">
    <property type="entry name" value="ValRS/IleRS/LeuRS editing domain"/>
    <property type="match status" value="1"/>
</dbReference>
<dbReference type="InterPro" id="IPR001412">
    <property type="entry name" value="aa-tRNA-synth_I_CS"/>
</dbReference>
<dbReference type="NCBIfam" id="TIGR00422">
    <property type="entry name" value="valS"/>
    <property type="match status" value="1"/>
</dbReference>
<dbReference type="PANTHER" id="PTHR11946">
    <property type="entry name" value="VALYL-TRNA SYNTHETASES"/>
    <property type="match status" value="1"/>
</dbReference>
<dbReference type="Gene3D" id="1.10.730.10">
    <property type="entry name" value="Isoleucyl-tRNA Synthetase, Domain 1"/>
    <property type="match status" value="1"/>
</dbReference>
<evidence type="ECO:0000256" key="7">
    <source>
        <dbReference type="ARBA" id="ARBA00022917"/>
    </source>
</evidence>
<dbReference type="NCBIfam" id="NF004349">
    <property type="entry name" value="PRK05729.1"/>
    <property type="match status" value="1"/>
</dbReference>
<dbReference type="InterPro" id="IPR002303">
    <property type="entry name" value="Valyl-tRNA_ligase"/>
</dbReference>
<feature type="domain" description="Methionyl/Valyl/Leucyl/Isoleucyl-tRNA synthetase anticodon-binding" evidence="14">
    <location>
        <begin position="613"/>
        <end position="762"/>
    </location>
</feature>
<evidence type="ECO:0000256" key="6">
    <source>
        <dbReference type="ARBA" id="ARBA00022840"/>
    </source>
</evidence>
<comment type="subunit">
    <text evidence="2 12">Monomer.</text>
</comment>
<dbReference type="InterPro" id="IPR009008">
    <property type="entry name" value="Val/Leu/Ile-tRNA-synth_edit"/>
</dbReference>
<feature type="short sequence motif" description="'KMSKS' region" evidence="12">
    <location>
        <begin position="531"/>
        <end position="535"/>
    </location>
</feature>
<dbReference type="Pfam" id="PF00133">
    <property type="entry name" value="tRNA-synt_1"/>
    <property type="match status" value="1"/>
</dbReference>
<dbReference type="PRINTS" id="PR00986">
    <property type="entry name" value="TRNASYNTHVAL"/>
</dbReference>
<keyword evidence="6 12" id="KW-0067">ATP-binding</keyword>
<comment type="similarity">
    <text evidence="11 12">Belongs to the class-I aminoacyl-tRNA synthetase family. ValS type 1 subfamily.</text>
</comment>
<dbReference type="Proteomes" id="UP001141619">
    <property type="component" value="Unassembled WGS sequence"/>
</dbReference>
<dbReference type="FunFam" id="3.40.50.620:FF:000032">
    <property type="entry name" value="Valine--tRNA ligase"/>
    <property type="match status" value="1"/>
</dbReference>
<dbReference type="Gene3D" id="1.10.287.380">
    <property type="entry name" value="Valyl-tRNA synthetase, C-terminal domain"/>
    <property type="match status" value="1"/>
</dbReference>
<dbReference type="FunFam" id="3.40.50.620:FF:000098">
    <property type="entry name" value="Valine--tRNA ligase"/>
    <property type="match status" value="1"/>
</dbReference>
<dbReference type="PANTHER" id="PTHR11946:SF93">
    <property type="entry name" value="VALINE--TRNA LIGASE, CHLOROPLASTIC_MITOCHONDRIAL 2"/>
    <property type="match status" value="1"/>
</dbReference>
<feature type="short sequence motif" description="'HIGH' region" evidence="12">
    <location>
        <begin position="43"/>
        <end position="53"/>
    </location>
</feature>
<keyword evidence="8 12" id="KW-0175">Coiled coil</keyword>
<keyword evidence="9 12" id="KW-0030">Aminoacyl-tRNA synthetase</keyword>
<evidence type="ECO:0000259" key="14">
    <source>
        <dbReference type="Pfam" id="PF08264"/>
    </source>
</evidence>
<keyword evidence="4 12" id="KW-0436">Ligase</keyword>
<keyword evidence="7 12" id="KW-0648">Protein biosynthesis</keyword>
<dbReference type="EMBL" id="JANWOI010000001">
    <property type="protein sequence ID" value="MDA5193287.1"/>
    <property type="molecule type" value="Genomic_DNA"/>
</dbReference>
<dbReference type="FunFam" id="1.10.287.380:FF:000001">
    <property type="entry name" value="Valine--tRNA ligase"/>
    <property type="match status" value="1"/>
</dbReference>
<evidence type="ECO:0000256" key="11">
    <source>
        <dbReference type="ARBA" id="ARBA00060830"/>
    </source>
</evidence>
<dbReference type="PROSITE" id="PS00178">
    <property type="entry name" value="AA_TRNA_LIGASE_I"/>
    <property type="match status" value="1"/>
</dbReference>
<keyword evidence="5 12" id="KW-0547">Nucleotide-binding</keyword>
<dbReference type="GO" id="GO:0005524">
    <property type="term" value="F:ATP binding"/>
    <property type="evidence" value="ECO:0007669"/>
    <property type="project" value="UniProtKB-UniRule"/>
</dbReference>
<dbReference type="InterPro" id="IPR019499">
    <property type="entry name" value="Val-tRNA_synth_tRNA-bd"/>
</dbReference>
<evidence type="ECO:0000313" key="16">
    <source>
        <dbReference type="EMBL" id="MDA5193287.1"/>
    </source>
</evidence>
<feature type="domain" description="Valyl-tRNA synthetase tRNA-binding arm" evidence="15">
    <location>
        <begin position="821"/>
        <end position="886"/>
    </location>
</feature>
<dbReference type="Pfam" id="PF10458">
    <property type="entry name" value="Val_tRNA-synt_C"/>
    <property type="match status" value="1"/>
</dbReference>
<evidence type="ECO:0000256" key="5">
    <source>
        <dbReference type="ARBA" id="ARBA00022741"/>
    </source>
</evidence>
<dbReference type="InterPro" id="IPR009080">
    <property type="entry name" value="tRNAsynth_Ia_anticodon-bd"/>
</dbReference>
<comment type="function">
    <text evidence="12">Catalyzes the attachment of valine to tRNA(Val). As ValRS can inadvertently accommodate and process structurally similar amino acids such as threonine, to avoid such errors, it has a 'posttransfer' editing activity that hydrolyzes mischarged Thr-tRNA(Val) in a tRNA-dependent manner.</text>
</comment>
<dbReference type="InterPro" id="IPR014729">
    <property type="entry name" value="Rossmann-like_a/b/a_fold"/>
</dbReference>
<organism evidence="16 17">
    <name type="scientific">Govanella unica</name>
    <dbReference type="NCBI Taxonomy" id="2975056"/>
    <lineage>
        <taxon>Bacteria</taxon>
        <taxon>Pseudomonadati</taxon>
        <taxon>Pseudomonadota</taxon>
        <taxon>Alphaproteobacteria</taxon>
        <taxon>Emcibacterales</taxon>
        <taxon>Govanellaceae</taxon>
        <taxon>Govanella</taxon>
    </lineage>
</organism>
<dbReference type="GO" id="GO:0002161">
    <property type="term" value="F:aminoacyl-tRNA deacylase activity"/>
    <property type="evidence" value="ECO:0007669"/>
    <property type="project" value="InterPro"/>
</dbReference>
<sequence length="886" mass="99621">MLEKTYDPKAIEGKWYQHWESNGAFDSGTRPDAEPFSIVLPPPNVTGSLHIGHALDHTLQDILIRFERLRGKDVLWQPGTDHAGIATQMVVERQLEAQGIKRHDLGRDKFLERVWEWKAESGGTITRQMRRLGASCDWKRERFTMDEGFSKAVIKVFVELHKQGLIYRDKRLVNWDPKFKTAISDLEVEQREIDGNFWHLRYPVEGMEGRFITVATTRPETMLGDSAVAVNAEDERYKDIIGKFVRLPLVGRLIPIVADEHADPEQGSGAVKITPAHDFNDFEVGKRHGLRQINILDDAAHILDGVAADESEIPEAYRGLNRYDARKAIVADLDALGLLEKVEPRRHVAPYGDRSGVVIEPWLTDQWYVNAAELAKDAIAAVESGATKFAPKNWDRTFFEWMRNIQPWCVSRQLWWGHQIPAWYAPDGSIYVATSEAEAQAQAGAGVVLTRDNDVLDTWFSSALWPFGTLGWPEKTAELARYYPTSVLVTAFDIIFFWVARMMMDGLHFMGEVPFKTVYIHALVRDENGQKMSKSKGNVIDPLEFADKYGADALRFTLASLESQGRDIRLAEKRVEGYRNFATKLWNAARFLEMNGCQNAGDFDPASATHVLNQWIISEVVRTAAAVTTALDTATLRFDVAAKEVYEFTWGMFCDWYVELTKPILMGDDEAAKAETQKTAAWVYDRILTLLHPFMPFVTEELWHATAETRASDLILSAWPTGLDGLVNEQAVAEVDWLIKLITDIRSVRAEMNVPAGAKVPVLVQDAGEATKARLQRTLPILTRLARLESITQLDGPAPKGSVQTVIDEATYHLPLAGVIDIDQERARLEKTVAKHEGEIKSIDGRLGNEAFVAKAPDSVVAENRARREELVGLVEKLGLALRRLG</sequence>
<dbReference type="SUPFAM" id="SSF47323">
    <property type="entry name" value="Anticodon-binding domain of a subclass of class I aminoacyl-tRNA synthetases"/>
    <property type="match status" value="1"/>
</dbReference>
<evidence type="ECO:0000256" key="4">
    <source>
        <dbReference type="ARBA" id="ARBA00022598"/>
    </source>
</evidence>
<comment type="subcellular location">
    <subcellularLocation>
        <location evidence="1 12">Cytoplasm</location>
    </subcellularLocation>
</comment>
<evidence type="ECO:0000259" key="13">
    <source>
        <dbReference type="Pfam" id="PF00133"/>
    </source>
</evidence>
<comment type="catalytic activity">
    <reaction evidence="10 12">
        <text>tRNA(Val) + L-valine + ATP = L-valyl-tRNA(Val) + AMP + diphosphate</text>
        <dbReference type="Rhea" id="RHEA:10704"/>
        <dbReference type="Rhea" id="RHEA-COMP:9672"/>
        <dbReference type="Rhea" id="RHEA-COMP:9708"/>
        <dbReference type="ChEBI" id="CHEBI:30616"/>
        <dbReference type="ChEBI" id="CHEBI:33019"/>
        <dbReference type="ChEBI" id="CHEBI:57762"/>
        <dbReference type="ChEBI" id="CHEBI:78442"/>
        <dbReference type="ChEBI" id="CHEBI:78537"/>
        <dbReference type="ChEBI" id="CHEBI:456215"/>
        <dbReference type="EC" id="6.1.1.9"/>
    </reaction>
</comment>